<dbReference type="Proteomes" id="UP000005951">
    <property type="component" value="Unassembled WGS sequence"/>
</dbReference>
<feature type="region of interest" description="Disordered" evidence="1">
    <location>
        <begin position="13"/>
        <end position="41"/>
    </location>
</feature>
<evidence type="ECO:0000256" key="1">
    <source>
        <dbReference type="SAM" id="MobiDB-lite"/>
    </source>
</evidence>
<gene>
    <name evidence="2" type="ORF">WSS_A02855</name>
</gene>
<accession>K8XS80</accession>
<sequence length="66" mass="7140">MWLMVHPPTDMWGTAPTDMWGPAPTDMWGPAPATRGAPPQRHVESLGRHAAEVFEVVGTVLYGLGT</sequence>
<reference evidence="2 3" key="1">
    <citation type="journal article" date="2013" name="Genome Announc.">
        <title>Draft Genome Sequence of Rhodococcus opacus Strain M213 Shows a Diverse Catabolic Potential.</title>
        <authorList>
            <person name="Pathak A."/>
            <person name="Green S.J."/>
            <person name="Ogram A."/>
            <person name="Chauhan A."/>
        </authorList>
    </citation>
    <scope>NUCLEOTIDE SEQUENCE [LARGE SCALE GENOMIC DNA]</scope>
    <source>
        <strain evidence="2 3">M213</strain>
    </source>
</reference>
<dbReference type="EMBL" id="AJYC02000010">
    <property type="protein sequence ID" value="EKT84324.1"/>
    <property type="molecule type" value="Genomic_DNA"/>
</dbReference>
<evidence type="ECO:0000313" key="3">
    <source>
        <dbReference type="Proteomes" id="UP000005951"/>
    </source>
</evidence>
<protein>
    <submittedName>
        <fullName evidence="2">Uncharacterized protein</fullName>
    </submittedName>
</protein>
<evidence type="ECO:0000313" key="2">
    <source>
        <dbReference type="EMBL" id="EKT84324.1"/>
    </source>
</evidence>
<dbReference type="AlphaFoldDB" id="K8XS80"/>
<comment type="caution">
    <text evidence="2">The sequence shown here is derived from an EMBL/GenBank/DDBJ whole genome shotgun (WGS) entry which is preliminary data.</text>
</comment>
<proteinExistence type="predicted"/>
<organism evidence="2 3">
    <name type="scientific">Rhodococcus opacus M213</name>
    <dbReference type="NCBI Taxonomy" id="1129896"/>
    <lineage>
        <taxon>Bacteria</taxon>
        <taxon>Bacillati</taxon>
        <taxon>Actinomycetota</taxon>
        <taxon>Actinomycetes</taxon>
        <taxon>Mycobacteriales</taxon>
        <taxon>Nocardiaceae</taxon>
        <taxon>Rhodococcus</taxon>
    </lineage>
</organism>
<name>K8XS80_RHOOP</name>